<accession>A0ABS7C6T5</accession>
<dbReference type="EMBL" id="JAHZIK010000619">
    <property type="protein sequence ID" value="MBW7456602.1"/>
    <property type="molecule type" value="Genomic_DNA"/>
</dbReference>
<evidence type="ECO:0000313" key="9">
    <source>
        <dbReference type="Proteomes" id="UP001519887"/>
    </source>
</evidence>
<keyword evidence="5" id="KW-0449">Lipoprotein</keyword>
<evidence type="ECO:0000313" key="8">
    <source>
        <dbReference type="EMBL" id="MBW7456602.1"/>
    </source>
</evidence>
<evidence type="ECO:0000256" key="5">
    <source>
        <dbReference type="ARBA" id="ARBA00023288"/>
    </source>
</evidence>
<gene>
    <name evidence="8" type="ORF">K0U00_21425</name>
</gene>
<evidence type="ECO:0000256" key="3">
    <source>
        <dbReference type="ARBA" id="ARBA00023136"/>
    </source>
</evidence>
<proteinExistence type="predicted"/>
<dbReference type="RefSeq" id="WP_210040113.1">
    <property type="nucleotide sequence ID" value="NZ_JBHLVU010000007.1"/>
</dbReference>
<evidence type="ECO:0000256" key="1">
    <source>
        <dbReference type="ARBA" id="ARBA00022475"/>
    </source>
</evidence>
<keyword evidence="1" id="KW-1003">Cell membrane</keyword>
<feature type="compositionally biased region" description="Low complexity" evidence="6">
    <location>
        <begin position="51"/>
        <end position="60"/>
    </location>
</feature>
<dbReference type="SUPFAM" id="SSF53850">
    <property type="entry name" value="Periplasmic binding protein-like II"/>
    <property type="match status" value="1"/>
</dbReference>
<organism evidence="8 9">
    <name type="scientific">Paenibacillus sepulcri</name>
    <dbReference type="NCBI Taxonomy" id="359917"/>
    <lineage>
        <taxon>Bacteria</taxon>
        <taxon>Bacillati</taxon>
        <taxon>Bacillota</taxon>
        <taxon>Bacilli</taxon>
        <taxon>Bacillales</taxon>
        <taxon>Paenibacillaceae</taxon>
        <taxon>Paenibacillus</taxon>
    </lineage>
</organism>
<feature type="region of interest" description="Disordered" evidence="6">
    <location>
        <begin position="24"/>
        <end position="72"/>
    </location>
</feature>
<keyword evidence="9" id="KW-1185">Reference proteome</keyword>
<reference evidence="8 9" key="1">
    <citation type="submission" date="2021-07" db="EMBL/GenBank/DDBJ databases">
        <title>Paenibacillus radiodurans sp. nov., isolated from the southeastern edge of Tengger Desert.</title>
        <authorList>
            <person name="Zhang G."/>
        </authorList>
    </citation>
    <scope>NUCLEOTIDE SEQUENCE [LARGE SCALE GENOMIC DNA]</scope>
    <source>
        <strain evidence="8 9">CCM 7311</strain>
    </source>
</reference>
<dbReference type="InterPro" id="IPR050490">
    <property type="entry name" value="Bact_solute-bd_prot1"/>
</dbReference>
<evidence type="ECO:0000256" key="7">
    <source>
        <dbReference type="SAM" id="SignalP"/>
    </source>
</evidence>
<evidence type="ECO:0000256" key="6">
    <source>
        <dbReference type="SAM" id="MobiDB-lite"/>
    </source>
</evidence>
<comment type="caution">
    <text evidence="8">The sequence shown here is derived from an EMBL/GenBank/DDBJ whole genome shotgun (WGS) entry which is preliminary data.</text>
</comment>
<dbReference type="PANTHER" id="PTHR43649:SF33">
    <property type="entry name" value="POLYGALACTURONAN_RHAMNOGALACTURONAN-BINDING PROTEIN YTCQ"/>
    <property type="match status" value="1"/>
</dbReference>
<keyword evidence="2 7" id="KW-0732">Signal</keyword>
<keyword evidence="3" id="KW-0472">Membrane</keyword>
<feature type="compositionally biased region" description="Polar residues" evidence="6">
    <location>
        <begin position="33"/>
        <end position="42"/>
    </location>
</feature>
<sequence>MKKSILFLCIALMLSITACSGGNTTPGSPSGGANTDQSTQPDSSKPESSKPESAASTSNPSPSPAPDPNKKSTIVLSMYGYDQYYDDAKKAYEKEHPNITVDLKYVTKDFDPSGTLVEKYRTKTSADFLSGKGADMIVTDDLPIEGFIGKQLLANLSDMMNGDTSFKKEDYFQNILDGVKESDGSVYAMPLSFYVSALLADENALKSTGVTIDDSSWNWEQFAATAKKLPMTGRYKYAYTEKRDSNFLYALVTASYSQFVDRVNRKAHFDTDAFISLLNQIKQLEKDNVVSFDFRNYEHVYFRQTDISSFSDYMFRVAESKFEKPALYQAPKGEGQQGGGSFSPLFNIAINANSAVKPEAWDFLKFLMSGGAGNGDKEQDGSFSVYGTFPVSKTVFAAQEAEYVKDGKAEQEELQTVTDFISKASNRKSTLPYEIEILIWDETSAFFSGQKSAEAVADIMQNKATTYLNE</sequence>
<dbReference type="PROSITE" id="PS51257">
    <property type="entry name" value="PROKAR_LIPOPROTEIN"/>
    <property type="match status" value="1"/>
</dbReference>
<keyword evidence="4" id="KW-0564">Palmitate</keyword>
<protein>
    <submittedName>
        <fullName evidence="8">Extracellular solute-binding protein</fullName>
    </submittedName>
</protein>
<evidence type="ECO:0000256" key="4">
    <source>
        <dbReference type="ARBA" id="ARBA00023139"/>
    </source>
</evidence>
<feature type="chain" id="PRO_5045286517" evidence="7">
    <location>
        <begin position="21"/>
        <end position="470"/>
    </location>
</feature>
<dbReference type="InterPro" id="IPR006059">
    <property type="entry name" value="SBP"/>
</dbReference>
<name>A0ABS7C6T5_9BACL</name>
<dbReference type="PANTHER" id="PTHR43649">
    <property type="entry name" value="ARABINOSE-BINDING PROTEIN-RELATED"/>
    <property type="match status" value="1"/>
</dbReference>
<dbReference type="Gene3D" id="3.40.190.10">
    <property type="entry name" value="Periplasmic binding protein-like II"/>
    <property type="match status" value="1"/>
</dbReference>
<evidence type="ECO:0000256" key="2">
    <source>
        <dbReference type="ARBA" id="ARBA00022729"/>
    </source>
</evidence>
<dbReference type="Pfam" id="PF01547">
    <property type="entry name" value="SBP_bac_1"/>
    <property type="match status" value="1"/>
</dbReference>
<feature type="signal peptide" evidence="7">
    <location>
        <begin position="1"/>
        <end position="20"/>
    </location>
</feature>
<dbReference type="Proteomes" id="UP001519887">
    <property type="component" value="Unassembled WGS sequence"/>
</dbReference>